<dbReference type="AlphaFoldDB" id="A0A917FL45"/>
<keyword evidence="2" id="KW-1185">Reference proteome</keyword>
<dbReference type="Gene3D" id="6.10.280.50">
    <property type="match status" value="1"/>
</dbReference>
<organism evidence="1 2">
    <name type="scientific">Arenimonas maotaiensis</name>
    <dbReference type="NCBI Taxonomy" id="1446479"/>
    <lineage>
        <taxon>Bacteria</taxon>
        <taxon>Pseudomonadati</taxon>
        <taxon>Pseudomonadota</taxon>
        <taxon>Gammaproteobacteria</taxon>
        <taxon>Lysobacterales</taxon>
        <taxon>Lysobacteraceae</taxon>
        <taxon>Arenimonas</taxon>
    </lineage>
</organism>
<reference evidence="1" key="1">
    <citation type="journal article" date="2014" name="Int. J. Syst. Evol. Microbiol.">
        <title>Complete genome sequence of Corynebacterium casei LMG S-19264T (=DSM 44701T), isolated from a smear-ripened cheese.</title>
        <authorList>
            <consortium name="US DOE Joint Genome Institute (JGI-PGF)"/>
            <person name="Walter F."/>
            <person name="Albersmeier A."/>
            <person name="Kalinowski J."/>
            <person name="Ruckert C."/>
        </authorList>
    </citation>
    <scope>NUCLEOTIDE SEQUENCE</scope>
    <source>
        <strain evidence="1">CGMCC 1.12726</strain>
    </source>
</reference>
<reference evidence="1" key="2">
    <citation type="submission" date="2020-09" db="EMBL/GenBank/DDBJ databases">
        <authorList>
            <person name="Sun Q."/>
            <person name="Zhou Y."/>
        </authorList>
    </citation>
    <scope>NUCLEOTIDE SEQUENCE</scope>
    <source>
        <strain evidence="1">CGMCC 1.12726</strain>
    </source>
</reference>
<gene>
    <name evidence="1" type="ORF">GCM10010960_06950</name>
</gene>
<comment type="caution">
    <text evidence="1">The sequence shown here is derived from an EMBL/GenBank/DDBJ whole genome shotgun (WGS) entry which is preliminary data.</text>
</comment>
<evidence type="ECO:0000313" key="1">
    <source>
        <dbReference type="EMBL" id="GGF87644.1"/>
    </source>
</evidence>
<evidence type="ECO:0008006" key="3">
    <source>
        <dbReference type="Google" id="ProtNLM"/>
    </source>
</evidence>
<sequence>MFEGQSKQEIESMMAADSAFRQLYFHHQKLDKKVNDAELGVLPIDSLTLTRMKREKLQAKDRLTRMLRESKH</sequence>
<dbReference type="Proteomes" id="UP000632858">
    <property type="component" value="Unassembled WGS sequence"/>
</dbReference>
<dbReference type="RefSeq" id="WP_188447785.1">
    <property type="nucleotide sequence ID" value="NZ_BMFO01000001.1"/>
</dbReference>
<proteinExistence type="predicted"/>
<evidence type="ECO:0000313" key="2">
    <source>
        <dbReference type="Proteomes" id="UP000632858"/>
    </source>
</evidence>
<dbReference type="InterPro" id="IPR038444">
    <property type="entry name" value="DUF465_sf"/>
</dbReference>
<accession>A0A917FL45</accession>
<protein>
    <recommendedName>
        <fullName evidence="3">DUF465 domain-containing protein</fullName>
    </recommendedName>
</protein>
<name>A0A917FL45_9GAMM</name>
<dbReference type="EMBL" id="BMFO01000001">
    <property type="protein sequence ID" value="GGF87644.1"/>
    <property type="molecule type" value="Genomic_DNA"/>
</dbReference>
<dbReference type="Pfam" id="PF04325">
    <property type="entry name" value="DUF465"/>
    <property type="match status" value="1"/>
</dbReference>
<dbReference type="InterPro" id="IPR007420">
    <property type="entry name" value="DUF465"/>
</dbReference>